<name>A0A9Y1FPA7_9ARCH</name>
<sequence>MSDDEHNLPLFLAKKYRIKYEKSSKSIFFSLLALKGQDFLASNDIEEAKKISEYLFKLTQIWKNKQFLLKYYLFVSQLLQHQNKDPLGYLSKAAKIAKNNKMTDFELGLLTQIALEQYRQRKYSKSLKSVKKIEKIIANFDIKLITIMELKAKIYWELDKFKEGVIATFAWLKELSKECNDVSSIFIAIVYLLTIIKSLPNKFTETQKKEIRTEIIRMLKDISKMHYLYDEILYYISFLFSKPIALIEPLIIDDFTDSLIMNSRWTVPDQFLYICSKLLETLVEIDRNEKALEVINHALQFSKDMKYEKIQEELNFKKVEILSKLFYFESFSSVSNIYDIEKITLLFKNKKEQKFVRKISLAKNRFPCISYSTILELLEKIDSTIEVDERELKIFPEDKYVGNNYFVISLKLDKLNLSLLVKEEFQAEFKDLSRMSSCLLPYYRIIGLLDENSNEVIEIDKIDDILTSIQKGIICPTSKVRLIIPKKQKLFPVFHYFEKEHGFSKMKLQFKMTVSKLKSKYNFLKNSKFIRFFESDPLTIFDLSLRNLNQLTPFSKLCYSYLLLDVTEQELYSFFQEFISNLLKSPDFERYQDYFYQYAFLYKKHELINIILDENKKEKIDQILPSIYEFAKKTKSKENMIEAQFLELYTSHVLGSSTKEQIVRFSNSNFNRFPSYETIAYFFNSLEENPIDSLKRIFELANSVEWEKIDQLVSVFASNNNNLKAVIEELKKGKIEILTINDIIIFAKIVEKMLTSFSEEDLTLVYDTLVSLKDKLVKLGDTRKNKQKWFLSIILVNRLLYKIGEKLQRSEPSLLINTIEYCDWIDDIDCLVLLLVKKISFLLKKGDYSKAKKFYNYLKQQLLWNWDYTQNSSNEKQMRKVKEIETKIQSQYLI</sequence>
<dbReference type="EMBL" id="CP084167">
    <property type="protein sequence ID" value="UJG44637.1"/>
    <property type="molecule type" value="Genomic_DNA"/>
</dbReference>
<gene>
    <name evidence="1" type="ORF">K9W46_05520</name>
</gene>
<dbReference type="AlphaFoldDB" id="A0A9Y1FPA7"/>
<organism evidence="1">
    <name type="scientific">Candidatus Heimdallarchaeum endolithica</name>
    <dbReference type="NCBI Taxonomy" id="2876572"/>
    <lineage>
        <taxon>Archaea</taxon>
        <taxon>Promethearchaeati</taxon>
        <taxon>Candidatus Heimdallarchaeota</taxon>
        <taxon>Candidatus Heimdallarchaeia (ex Rinke et al. 2021) (nom. nud.)</taxon>
        <taxon>Candidatus Heimdallarchaeales</taxon>
        <taxon>Candidatus Heimdallarchaeaceae</taxon>
        <taxon>Candidatus Heimdallarchaeum</taxon>
    </lineage>
</organism>
<protein>
    <submittedName>
        <fullName evidence="1">Uncharacterized protein</fullName>
    </submittedName>
</protein>
<reference evidence="1" key="1">
    <citation type="journal article" date="2022" name="Nat. Microbiol.">
        <title>Unique mobile elements and scalable gene flow at the prokaryote-eukaryote boundary revealed by circularized Asgard archaea genomes.</title>
        <authorList>
            <person name="Wu F."/>
            <person name="Speth D.R."/>
            <person name="Philosof A."/>
            <person name="Cremiere A."/>
            <person name="Narayanan A."/>
            <person name="Barco R.A."/>
            <person name="Connon S.A."/>
            <person name="Amend J.P."/>
            <person name="Antoshechkin I.A."/>
            <person name="Orphan V.J."/>
        </authorList>
    </citation>
    <scope>NUCLEOTIDE SEQUENCE</scope>
    <source>
        <strain evidence="1">PR6</strain>
    </source>
</reference>
<dbReference type="Proteomes" id="UP001200513">
    <property type="component" value="Chromosome"/>
</dbReference>
<evidence type="ECO:0000313" key="1">
    <source>
        <dbReference type="EMBL" id="UJG44637.1"/>
    </source>
</evidence>
<proteinExistence type="predicted"/>
<accession>A0A9Y1FPA7</accession>